<comment type="caution">
    <text evidence="1">The sequence shown here is derived from an EMBL/GenBank/DDBJ whole genome shotgun (WGS) entry which is preliminary data.</text>
</comment>
<reference evidence="2" key="1">
    <citation type="submission" date="2018-12" db="EMBL/GenBank/DDBJ databases">
        <title>The complete genome of Metarhizium rileyi, a key fungal pathogen of Lepidoptera.</title>
        <authorList>
            <person name="Binneck E."/>
            <person name="Lastra C.C.L."/>
            <person name="Sosa-Gomez D.R."/>
        </authorList>
    </citation>
    <scope>NUCLEOTIDE SEQUENCE [LARGE SCALE GENOMIC DNA]</scope>
    <source>
        <strain evidence="2">Cep018-CH2</strain>
    </source>
</reference>
<gene>
    <name evidence="1" type="ORF">ED733_002549</name>
</gene>
<accession>A0A5C6G7G0</accession>
<dbReference type="EMBL" id="SBHS01000030">
    <property type="protein sequence ID" value="TWU72271.1"/>
    <property type="molecule type" value="Genomic_DNA"/>
</dbReference>
<evidence type="ECO:0000313" key="2">
    <source>
        <dbReference type="Proteomes" id="UP000317257"/>
    </source>
</evidence>
<proteinExistence type="predicted"/>
<organism evidence="1 2">
    <name type="scientific">Metarhizium rileyi (strain RCEF 4871)</name>
    <name type="common">Nomuraea rileyi</name>
    <dbReference type="NCBI Taxonomy" id="1649241"/>
    <lineage>
        <taxon>Eukaryota</taxon>
        <taxon>Fungi</taxon>
        <taxon>Dikarya</taxon>
        <taxon>Ascomycota</taxon>
        <taxon>Pezizomycotina</taxon>
        <taxon>Sordariomycetes</taxon>
        <taxon>Hypocreomycetidae</taxon>
        <taxon>Hypocreales</taxon>
        <taxon>Clavicipitaceae</taxon>
        <taxon>Metarhizium</taxon>
    </lineage>
</organism>
<name>A0A5C6G7G0_METRR</name>
<dbReference type="AlphaFoldDB" id="A0A5C6G7G0"/>
<evidence type="ECO:0000313" key="1">
    <source>
        <dbReference type="EMBL" id="TWU72271.1"/>
    </source>
</evidence>
<dbReference type="Proteomes" id="UP000317257">
    <property type="component" value="Unassembled WGS sequence"/>
</dbReference>
<sequence>MIPEEVNTESGLELAEEHHPRIASDLLPEWPVAVQAVILGIAILAQGTITPRPKTTVVALAIAAGIARDNIERNLLAEVTRWRILFHVIEPRRHAIGILTTTDLAAAAVVSEAPRCLHLHLPKDTGAGASRLNHLRGNDRSVITNHPDHLETVPEIQSRRGDIDAGLLTSAIAITIGIGLDLQAASLVPTDLLLHLKVPGRSLGGCLDRARYPDTIPHHGPNLREALVD</sequence>
<protein>
    <submittedName>
        <fullName evidence="1">Uncharacterized protein</fullName>
    </submittedName>
</protein>